<evidence type="ECO:0000313" key="1">
    <source>
        <dbReference type="EMBL" id="MDO1451751.1"/>
    </source>
</evidence>
<gene>
    <name evidence="1" type="ORF">Q0590_36090</name>
</gene>
<organism evidence="1 2">
    <name type="scientific">Rhodocytophaga aerolata</name>
    <dbReference type="NCBI Taxonomy" id="455078"/>
    <lineage>
        <taxon>Bacteria</taxon>
        <taxon>Pseudomonadati</taxon>
        <taxon>Bacteroidota</taxon>
        <taxon>Cytophagia</taxon>
        <taxon>Cytophagales</taxon>
        <taxon>Rhodocytophagaceae</taxon>
        <taxon>Rhodocytophaga</taxon>
    </lineage>
</organism>
<comment type="caution">
    <text evidence="1">The sequence shown here is derived from an EMBL/GenBank/DDBJ whole genome shotgun (WGS) entry which is preliminary data.</text>
</comment>
<dbReference type="EMBL" id="JAUKPO010000088">
    <property type="protein sequence ID" value="MDO1451751.1"/>
    <property type="molecule type" value="Genomic_DNA"/>
</dbReference>
<evidence type="ECO:0000313" key="2">
    <source>
        <dbReference type="Proteomes" id="UP001168528"/>
    </source>
</evidence>
<accession>A0ABT8RJ24</accession>
<proteinExistence type="predicted"/>
<sequence>MNLVNLQWWHPRVRPDKQQDLYWDSLIHPEDLVIAYEYPFQSSIFYVEMAEGDYIFIKQNNFRLRVKASALQLVVYEGFYMGNKVQVVSKNGANSVKEGIIKSMAFHFKANRLFYLLTDLTGRAMKKRYFSDDLKRIKE</sequence>
<keyword evidence="2" id="KW-1185">Reference proteome</keyword>
<protein>
    <submittedName>
        <fullName evidence="1">Uncharacterized protein</fullName>
    </submittedName>
</protein>
<dbReference type="Proteomes" id="UP001168528">
    <property type="component" value="Unassembled WGS sequence"/>
</dbReference>
<reference evidence="1" key="1">
    <citation type="submission" date="2023-07" db="EMBL/GenBank/DDBJ databases">
        <title>The genome sequence of Rhodocytophaga aerolata KACC 12507.</title>
        <authorList>
            <person name="Zhang X."/>
        </authorList>
    </citation>
    <scope>NUCLEOTIDE SEQUENCE</scope>
    <source>
        <strain evidence="1">KACC 12507</strain>
    </source>
</reference>
<dbReference type="RefSeq" id="WP_302042548.1">
    <property type="nucleotide sequence ID" value="NZ_JAUKPO010000088.1"/>
</dbReference>
<name>A0ABT8RJ24_9BACT</name>